<evidence type="ECO:0000256" key="1">
    <source>
        <dbReference type="ARBA" id="ARBA00022729"/>
    </source>
</evidence>
<gene>
    <name evidence="3" type="ORF">LLW17_08980</name>
</gene>
<dbReference type="Proteomes" id="UP001197770">
    <property type="component" value="Unassembled WGS sequence"/>
</dbReference>
<dbReference type="InterPro" id="IPR028994">
    <property type="entry name" value="Integrin_alpha_N"/>
</dbReference>
<dbReference type="InterPro" id="IPR011519">
    <property type="entry name" value="UnbV_ASPIC"/>
</dbReference>
<keyword evidence="4" id="KW-1185">Reference proteome</keyword>
<sequence length="586" mass="65781">MRFFFGASFSLFLIIACSEKGEDFKKESYLFEKLDPKFSSVDFVNQIREDQDHSILNYIYYYNGGGVAAGDLNNDGLPDLYFVSNQGPNQLFLNKDDLKFDNITDSAGVSGEGSWSTGVSIVDINADGWLDIYVCNVSGLLDFKGHNELFINNGDGTFSERSKEFGLDFQGYSTQSYFFDYDKDGDLDMYLVNHAIHTTLSHANAILREELVPLVGDVLFRNKGGKFEDVSEEANIYGGVNSYGLSAAIADFNGDGWDDIYVCNDFQEDDYLYINNQDGTFSERLAEYFSTISRFSMGSDVSDVNNDGLVDLMTLDMLPKDEFVIKETEGDEVMYNMRENLRNLGYKDQFSRNMLQLNHNGQFFVEAAIMNNVANTDWSWAPLFADFNNDGNQDLFITNGILRRPNGLDFKNYVANSFAGRDQKQGVKWLYNSINEMPGGSAINQIFSGNQTGFKNETGKWIRNNSSLSNGSVYVDLDLDGDLDLVVNNLNAPASIYENKCKSSNFIQFGLKYKGKNIEGIGSKISIYSSSGAQTKWVYKSRGFLSSVDSKIHFGLNDVQNIDSVKIVWPDLKSQTLYNLEVNGDI</sequence>
<dbReference type="InterPro" id="IPR027039">
    <property type="entry name" value="Crtac1"/>
</dbReference>
<evidence type="ECO:0000313" key="3">
    <source>
        <dbReference type="EMBL" id="MCC4212848.1"/>
    </source>
</evidence>
<dbReference type="Pfam" id="PF13517">
    <property type="entry name" value="FG-GAP_3"/>
    <property type="match status" value="3"/>
</dbReference>
<dbReference type="Gene3D" id="2.130.10.130">
    <property type="entry name" value="Integrin alpha, N-terminal"/>
    <property type="match status" value="2"/>
</dbReference>
<dbReference type="EMBL" id="JAJGMW010000010">
    <property type="protein sequence ID" value="MCC4212848.1"/>
    <property type="molecule type" value="Genomic_DNA"/>
</dbReference>
<keyword evidence="1" id="KW-0732">Signal</keyword>
<dbReference type="RefSeq" id="WP_228229921.1">
    <property type="nucleotide sequence ID" value="NZ_JAJGMW010000010.1"/>
</dbReference>
<protein>
    <submittedName>
        <fullName evidence="3">CRTAC1 family protein</fullName>
    </submittedName>
</protein>
<organism evidence="3 4">
    <name type="scientific">Leeuwenhoekiella parthenopeia</name>
    <dbReference type="NCBI Taxonomy" id="2890320"/>
    <lineage>
        <taxon>Bacteria</taxon>
        <taxon>Pseudomonadati</taxon>
        <taxon>Bacteroidota</taxon>
        <taxon>Flavobacteriia</taxon>
        <taxon>Flavobacteriales</taxon>
        <taxon>Flavobacteriaceae</taxon>
        <taxon>Leeuwenhoekiella</taxon>
    </lineage>
</organism>
<comment type="caution">
    <text evidence="3">The sequence shown here is derived from an EMBL/GenBank/DDBJ whole genome shotgun (WGS) entry which is preliminary data.</text>
</comment>
<accession>A0ABS8GTP7</accession>
<evidence type="ECO:0000313" key="4">
    <source>
        <dbReference type="Proteomes" id="UP001197770"/>
    </source>
</evidence>
<reference evidence="3 4" key="1">
    <citation type="submission" date="2021-11" db="EMBL/GenBank/DDBJ databases">
        <title>Seasonal and diel survey of microbial diversity of the Tyrrhenian coast.</title>
        <authorList>
            <person name="Gattoni G."/>
            <person name="Corral P."/>
        </authorList>
    </citation>
    <scope>NUCLEOTIDE SEQUENCE [LARGE SCALE GENOMIC DNA]</scope>
    <source>
        <strain evidence="3 4">Mr9</strain>
    </source>
</reference>
<evidence type="ECO:0000259" key="2">
    <source>
        <dbReference type="Pfam" id="PF07593"/>
    </source>
</evidence>
<dbReference type="PROSITE" id="PS51257">
    <property type="entry name" value="PROKAR_LIPOPROTEIN"/>
    <property type="match status" value="1"/>
</dbReference>
<proteinExistence type="predicted"/>
<dbReference type="Pfam" id="PF07593">
    <property type="entry name" value="UnbV_ASPIC"/>
    <property type="match status" value="1"/>
</dbReference>
<dbReference type="InterPro" id="IPR013517">
    <property type="entry name" value="FG-GAP"/>
</dbReference>
<dbReference type="PANTHER" id="PTHR16026:SF0">
    <property type="entry name" value="CARTILAGE ACIDIC PROTEIN 1"/>
    <property type="match status" value="1"/>
</dbReference>
<dbReference type="SUPFAM" id="SSF69318">
    <property type="entry name" value="Integrin alpha N-terminal domain"/>
    <property type="match status" value="1"/>
</dbReference>
<dbReference type="PANTHER" id="PTHR16026">
    <property type="entry name" value="CARTILAGE ACIDIC PROTEIN 1"/>
    <property type="match status" value="1"/>
</dbReference>
<feature type="domain" description="ASPIC/UnbV" evidence="2">
    <location>
        <begin position="520"/>
        <end position="583"/>
    </location>
</feature>
<name>A0ABS8GTP7_9FLAO</name>